<evidence type="ECO:0000256" key="3">
    <source>
        <dbReference type="ARBA" id="ARBA00023110"/>
    </source>
</evidence>
<feature type="transmembrane region" description="Helical" evidence="7">
    <location>
        <begin position="12"/>
        <end position="29"/>
    </location>
</feature>
<evidence type="ECO:0000256" key="1">
    <source>
        <dbReference type="ARBA" id="ARBA00000971"/>
    </source>
</evidence>
<comment type="catalytic activity">
    <reaction evidence="1 5">
        <text>[protein]-peptidylproline (omega=180) = [protein]-peptidylproline (omega=0)</text>
        <dbReference type="Rhea" id="RHEA:16237"/>
        <dbReference type="Rhea" id="RHEA-COMP:10747"/>
        <dbReference type="Rhea" id="RHEA-COMP:10748"/>
        <dbReference type="ChEBI" id="CHEBI:83833"/>
        <dbReference type="ChEBI" id="CHEBI:83834"/>
        <dbReference type="EC" id="5.2.1.8"/>
    </reaction>
</comment>
<dbReference type="InterPro" id="IPR050245">
    <property type="entry name" value="PrsA_foldase"/>
</dbReference>
<reference evidence="10" key="1">
    <citation type="submission" date="2016-10" db="EMBL/GenBank/DDBJ databases">
        <authorList>
            <person name="Varghese N."/>
            <person name="Submissions S."/>
        </authorList>
    </citation>
    <scope>NUCLEOTIDE SEQUENCE [LARGE SCALE GENOMIC DNA]</scope>
    <source>
        <strain evidence="10">IBRC-M10078</strain>
    </source>
</reference>
<dbReference type="AlphaFoldDB" id="A0A1H0WNP9"/>
<name>A0A1H0WNP9_9BACI</name>
<keyword evidence="5 7" id="KW-0472">Membrane</keyword>
<dbReference type="Pfam" id="PF13616">
    <property type="entry name" value="Rotamase_3"/>
    <property type="match status" value="1"/>
</dbReference>
<evidence type="ECO:0000256" key="6">
    <source>
        <dbReference type="SAM" id="Coils"/>
    </source>
</evidence>
<protein>
    <recommendedName>
        <fullName evidence="5">Foldase protein PrsA</fullName>
        <ecNumber evidence="5">5.2.1.8</ecNumber>
    </recommendedName>
</protein>
<organism evidence="9 10">
    <name type="scientific">Litchfieldia salsa</name>
    <dbReference type="NCBI Taxonomy" id="930152"/>
    <lineage>
        <taxon>Bacteria</taxon>
        <taxon>Bacillati</taxon>
        <taxon>Bacillota</taxon>
        <taxon>Bacilli</taxon>
        <taxon>Bacillales</taxon>
        <taxon>Bacillaceae</taxon>
        <taxon>Litchfieldia</taxon>
    </lineage>
</organism>
<dbReference type="HAMAP" id="MF_01145">
    <property type="entry name" value="Foldase_PrsA"/>
    <property type="match status" value="1"/>
</dbReference>
<sequence length="294" mass="32766">MLKELKKRKVYVSVITVLVIGIIVSTFLLQKEVVASVEGTSITKAELSEELLEQYGSTVLDTMITNKLIELEAEKQEVKATDEEIEAELATLIESYGGEEAFNSVIESSGASMEAVRQDLSLYLVTEKLLKERITITDEEMTTYFEENKETYAQAEQIEASHILVEDEETASEVVQKLDEGEDFAELAKTYSTDTTNASSGGDLGYFGKGEMVAEFENVAFNLELNTISDPVKTEYGYHIIKVTDKKAAAEADFEQSKELVEQSILEERMSTEYSTFLSELESAYSIETFLGSN</sequence>
<dbReference type="GO" id="GO:0006457">
    <property type="term" value="P:protein folding"/>
    <property type="evidence" value="ECO:0007669"/>
    <property type="project" value="UniProtKB-UniRule"/>
</dbReference>
<dbReference type="InterPro" id="IPR046357">
    <property type="entry name" value="PPIase_dom_sf"/>
</dbReference>
<dbReference type="RefSeq" id="WP_175490386.1">
    <property type="nucleotide sequence ID" value="NZ_FNJU01000013.1"/>
</dbReference>
<dbReference type="PROSITE" id="PS50198">
    <property type="entry name" value="PPIC_PPIASE_2"/>
    <property type="match status" value="1"/>
</dbReference>
<dbReference type="EMBL" id="FNJU01000013">
    <property type="protein sequence ID" value="SDP92350.1"/>
    <property type="molecule type" value="Genomic_DNA"/>
</dbReference>
<keyword evidence="2 5" id="KW-0732">Signal</keyword>
<evidence type="ECO:0000259" key="8">
    <source>
        <dbReference type="PROSITE" id="PS50198"/>
    </source>
</evidence>
<keyword evidence="6" id="KW-0175">Coiled coil</keyword>
<dbReference type="InterPro" id="IPR023059">
    <property type="entry name" value="Foldase_PrsA"/>
</dbReference>
<evidence type="ECO:0000256" key="2">
    <source>
        <dbReference type="ARBA" id="ARBA00022729"/>
    </source>
</evidence>
<comment type="similarity">
    <text evidence="5">Belongs to the PrsA family.</text>
</comment>
<evidence type="ECO:0000313" key="10">
    <source>
        <dbReference type="Proteomes" id="UP000199159"/>
    </source>
</evidence>
<keyword evidence="3 5" id="KW-0697">Rotamase</keyword>
<feature type="domain" description="PpiC" evidence="8">
    <location>
        <begin position="155"/>
        <end position="245"/>
    </location>
</feature>
<dbReference type="PANTHER" id="PTHR47245:SF1">
    <property type="entry name" value="FOLDASE PROTEIN PRSA"/>
    <property type="match status" value="1"/>
</dbReference>
<dbReference type="Gene3D" id="1.10.4030.10">
    <property type="entry name" value="Porin chaperone SurA, peptide-binding domain"/>
    <property type="match status" value="1"/>
</dbReference>
<proteinExistence type="inferred from homology"/>
<dbReference type="GO" id="GO:0003755">
    <property type="term" value="F:peptidyl-prolyl cis-trans isomerase activity"/>
    <property type="evidence" value="ECO:0007669"/>
    <property type="project" value="UniProtKB-UniRule"/>
</dbReference>
<dbReference type="InterPro" id="IPR000297">
    <property type="entry name" value="PPIase_PpiC"/>
</dbReference>
<keyword evidence="4 5" id="KW-0413">Isomerase</keyword>
<evidence type="ECO:0000256" key="5">
    <source>
        <dbReference type="HAMAP-Rule" id="MF_01145"/>
    </source>
</evidence>
<dbReference type="STRING" id="930152.SAMN05216565_1131"/>
<dbReference type="PANTHER" id="PTHR47245">
    <property type="entry name" value="PEPTIDYLPROLYL ISOMERASE"/>
    <property type="match status" value="1"/>
</dbReference>
<gene>
    <name evidence="5" type="primary">prsA</name>
    <name evidence="9" type="ORF">SAMN05216565_1131</name>
</gene>
<evidence type="ECO:0000313" key="9">
    <source>
        <dbReference type="EMBL" id="SDP92350.1"/>
    </source>
</evidence>
<dbReference type="Proteomes" id="UP000199159">
    <property type="component" value="Unassembled WGS sequence"/>
</dbReference>
<accession>A0A1H0WNP9</accession>
<keyword evidence="7" id="KW-1133">Transmembrane helix</keyword>
<dbReference type="EC" id="5.2.1.8" evidence="5"/>
<evidence type="ECO:0000256" key="7">
    <source>
        <dbReference type="SAM" id="Phobius"/>
    </source>
</evidence>
<keyword evidence="5" id="KW-1003">Cell membrane</keyword>
<dbReference type="SUPFAM" id="SSF54534">
    <property type="entry name" value="FKBP-like"/>
    <property type="match status" value="1"/>
</dbReference>
<feature type="coiled-coil region" evidence="6">
    <location>
        <begin position="64"/>
        <end position="91"/>
    </location>
</feature>
<dbReference type="InterPro" id="IPR023058">
    <property type="entry name" value="PPIase_PpiC_CS"/>
</dbReference>
<dbReference type="Gene3D" id="3.10.50.40">
    <property type="match status" value="1"/>
</dbReference>
<evidence type="ECO:0000256" key="4">
    <source>
        <dbReference type="ARBA" id="ARBA00023235"/>
    </source>
</evidence>
<keyword evidence="7" id="KW-0812">Transmembrane</keyword>
<keyword evidence="10" id="KW-1185">Reference proteome</keyword>
<dbReference type="PROSITE" id="PS01096">
    <property type="entry name" value="PPIC_PPIASE_1"/>
    <property type="match status" value="1"/>
</dbReference>
<comment type="function">
    <text evidence="5">Plays a major role in protein secretion by helping the post-translocational extracellular folding of several secreted proteins.</text>
</comment>